<keyword evidence="2" id="KW-1133">Transmembrane helix</keyword>
<evidence type="ECO:0000256" key="3">
    <source>
        <dbReference type="SAM" id="SignalP"/>
    </source>
</evidence>
<comment type="caution">
    <text evidence="5">The sequence shown here is derived from an EMBL/GenBank/DDBJ whole genome shotgun (WGS) entry which is preliminary data.</text>
</comment>
<keyword evidence="3" id="KW-0732">Signal</keyword>
<evidence type="ECO:0000256" key="2">
    <source>
        <dbReference type="SAM" id="Phobius"/>
    </source>
</evidence>
<protein>
    <recommendedName>
        <fullName evidence="4">Peptidase A1 domain-containing protein</fullName>
    </recommendedName>
</protein>
<feature type="domain" description="Peptidase A1" evidence="4">
    <location>
        <begin position="49"/>
        <end position="415"/>
    </location>
</feature>
<accession>A0ABR1VNN2</accession>
<dbReference type="InterPro" id="IPR033121">
    <property type="entry name" value="PEPTIDASE_A1"/>
</dbReference>
<feature type="chain" id="PRO_5045797802" description="Peptidase A1 domain-containing protein" evidence="3">
    <location>
        <begin position="23"/>
        <end position="583"/>
    </location>
</feature>
<name>A0ABR1VNN2_9PEZI</name>
<evidence type="ECO:0000256" key="1">
    <source>
        <dbReference type="SAM" id="MobiDB-lite"/>
    </source>
</evidence>
<gene>
    <name evidence="5" type="ORF">PG996_005249</name>
</gene>
<dbReference type="InterPro" id="IPR021109">
    <property type="entry name" value="Peptidase_aspartic_dom_sf"/>
</dbReference>
<evidence type="ECO:0000259" key="4">
    <source>
        <dbReference type="PROSITE" id="PS51767"/>
    </source>
</evidence>
<evidence type="ECO:0000313" key="5">
    <source>
        <dbReference type="EMBL" id="KAK8071901.1"/>
    </source>
</evidence>
<reference evidence="5 6" key="1">
    <citation type="submission" date="2023-01" db="EMBL/GenBank/DDBJ databases">
        <title>Analysis of 21 Apiospora genomes using comparative genomics revels a genus with tremendous synthesis potential of carbohydrate active enzymes and secondary metabolites.</title>
        <authorList>
            <person name="Sorensen T."/>
        </authorList>
    </citation>
    <scope>NUCLEOTIDE SEQUENCE [LARGE SCALE GENOMIC DNA]</scope>
    <source>
        <strain evidence="5 6">CBS 83171</strain>
    </source>
</reference>
<organism evidence="5 6">
    <name type="scientific">Apiospora saccharicola</name>
    <dbReference type="NCBI Taxonomy" id="335842"/>
    <lineage>
        <taxon>Eukaryota</taxon>
        <taxon>Fungi</taxon>
        <taxon>Dikarya</taxon>
        <taxon>Ascomycota</taxon>
        <taxon>Pezizomycotina</taxon>
        <taxon>Sordariomycetes</taxon>
        <taxon>Xylariomycetidae</taxon>
        <taxon>Amphisphaeriales</taxon>
        <taxon>Apiosporaceae</taxon>
        <taxon>Apiospora</taxon>
    </lineage>
</organism>
<dbReference type="PROSITE" id="PS51767">
    <property type="entry name" value="PEPTIDASE_A1"/>
    <property type="match status" value="1"/>
</dbReference>
<dbReference type="Proteomes" id="UP001446871">
    <property type="component" value="Unassembled WGS sequence"/>
</dbReference>
<feature type="signal peptide" evidence="3">
    <location>
        <begin position="1"/>
        <end position="22"/>
    </location>
</feature>
<dbReference type="Gene3D" id="2.40.70.10">
    <property type="entry name" value="Acid Proteases"/>
    <property type="match status" value="2"/>
</dbReference>
<feature type="transmembrane region" description="Helical" evidence="2">
    <location>
        <begin position="470"/>
        <end position="494"/>
    </location>
</feature>
<dbReference type="EMBL" id="JAQQWM010000003">
    <property type="protein sequence ID" value="KAK8071901.1"/>
    <property type="molecule type" value="Genomic_DNA"/>
</dbReference>
<evidence type="ECO:0000313" key="6">
    <source>
        <dbReference type="Proteomes" id="UP001446871"/>
    </source>
</evidence>
<sequence>MILVHLAVITLTSLSQFSYAAASKCYSQPVALPLKDVQVLPKVKGSYMRGIPVKVGTPPQDLVVMPWAELNNTWLYDYEAYCDNSIIWNDVICAVRRGEYFYENASSTYQQSSDIRTAGGATVETGAKGAELGIPELLSTSLGGTDTVALADDQLLRLDRFPLGIPRLNWDHGYTIMHALGLGANSTLLNQLVAMGRIRSRTWSIFWGRMWNSRPLDGSVVLGGYDRDKTIGANYTQRLDYSDTTGCWTGMKVTVLDIQIITRNGKSSSLFPPNYSLPVCIVPQRQLLIEAPWSVATQFEQLTQTSHVTDTGINGASTELHWGALTYSSSPESKFFGGDLSISLSSGLSVRVPNDQFMVPKAYVDRNGTRLFDRNYREFLLSPLADDGNPATLGRYFLTAAYLMVDHDAGTFTLWRANPTSSSSLVPVVAEKRAADGCGGDMPGVVQPSATVNSNSESSEGDNGRLSSGVIAGIAIGATVGGLAILGLAGLFLVRKRRQGRAAEGTTGMTINHNNNDNNSRYAGSSMAYAPSGWSAVPTQQQATAPQELHGKTIWVQDKGFKRPAENVPYELDSNSYGPGTSH</sequence>
<keyword evidence="2" id="KW-0472">Membrane</keyword>
<keyword evidence="6" id="KW-1185">Reference proteome</keyword>
<keyword evidence="2" id="KW-0812">Transmembrane</keyword>
<dbReference type="SUPFAM" id="SSF50630">
    <property type="entry name" value="Acid proteases"/>
    <property type="match status" value="1"/>
</dbReference>
<feature type="region of interest" description="Disordered" evidence="1">
    <location>
        <begin position="441"/>
        <end position="464"/>
    </location>
</feature>
<proteinExistence type="predicted"/>